<name>A0A1Y2GTP9_9FUNG</name>
<proteinExistence type="predicted"/>
<dbReference type="Proteomes" id="UP000193648">
    <property type="component" value="Unassembled WGS sequence"/>
</dbReference>
<feature type="transmembrane region" description="Helical" evidence="1">
    <location>
        <begin position="55"/>
        <end position="81"/>
    </location>
</feature>
<evidence type="ECO:0000313" key="2">
    <source>
        <dbReference type="EMBL" id="ORZ22861.1"/>
    </source>
</evidence>
<feature type="transmembrane region" description="Helical" evidence="1">
    <location>
        <begin position="24"/>
        <end position="43"/>
    </location>
</feature>
<sequence>MLFFFFSCSHHPTGHQCSNRPGTLLTWVLLLCSLTMSSCLVLTDFLLSLHGIRTVYLFMFVINSFLHPLRTLIHLWCLIFISVYQHRLFFFFFFFFPPLFFFLGFPVSYHYSYSWGPVCEVRWSLIARS</sequence>
<dbReference type="EMBL" id="MCFF01000010">
    <property type="protein sequence ID" value="ORZ22861.1"/>
    <property type="molecule type" value="Genomic_DNA"/>
</dbReference>
<protein>
    <submittedName>
        <fullName evidence="2">Uncharacterized protein</fullName>
    </submittedName>
</protein>
<feature type="transmembrane region" description="Helical" evidence="1">
    <location>
        <begin position="88"/>
        <end position="107"/>
    </location>
</feature>
<reference evidence="2 3" key="1">
    <citation type="submission" date="2016-07" db="EMBL/GenBank/DDBJ databases">
        <title>Pervasive Adenine N6-methylation of Active Genes in Fungi.</title>
        <authorList>
            <consortium name="DOE Joint Genome Institute"/>
            <person name="Mondo S.J."/>
            <person name="Dannebaum R.O."/>
            <person name="Kuo R.C."/>
            <person name="Labutti K."/>
            <person name="Haridas S."/>
            <person name="Kuo A."/>
            <person name="Salamov A."/>
            <person name="Ahrendt S.R."/>
            <person name="Lipzen A."/>
            <person name="Sullivan W."/>
            <person name="Andreopoulos W.B."/>
            <person name="Clum A."/>
            <person name="Lindquist E."/>
            <person name="Daum C."/>
            <person name="Ramamoorthy G.K."/>
            <person name="Gryganskyi A."/>
            <person name="Culley D."/>
            <person name="Magnuson J.K."/>
            <person name="James T.Y."/>
            <person name="O'Malley M.A."/>
            <person name="Stajich J.E."/>
            <person name="Spatafora J.W."/>
            <person name="Visel A."/>
            <person name="Grigoriev I.V."/>
        </authorList>
    </citation>
    <scope>NUCLEOTIDE SEQUENCE [LARGE SCALE GENOMIC DNA]</scope>
    <source>
        <strain evidence="2 3">NRRL 3116</strain>
    </source>
</reference>
<comment type="caution">
    <text evidence="2">The sequence shown here is derived from an EMBL/GenBank/DDBJ whole genome shotgun (WGS) entry which is preliminary data.</text>
</comment>
<keyword evidence="1" id="KW-0472">Membrane</keyword>
<organism evidence="2 3">
    <name type="scientific">Lobosporangium transversale</name>
    <dbReference type="NCBI Taxonomy" id="64571"/>
    <lineage>
        <taxon>Eukaryota</taxon>
        <taxon>Fungi</taxon>
        <taxon>Fungi incertae sedis</taxon>
        <taxon>Mucoromycota</taxon>
        <taxon>Mortierellomycotina</taxon>
        <taxon>Mortierellomycetes</taxon>
        <taxon>Mortierellales</taxon>
        <taxon>Mortierellaceae</taxon>
        <taxon>Lobosporangium</taxon>
    </lineage>
</organism>
<dbReference type="InParanoid" id="A0A1Y2GTP9"/>
<dbReference type="GeneID" id="33561525"/>
<keyword evidence="1" id="KW-0812">Transmembrane</keyword>
<gene>
    <name evidence="2" type="ORF">BCR41DRAFT_16643</name>
</gene>
<accession>A0A1Y2GTP9</accession>
<dbReference type="AlphaFoldDB" id="A0A1Y2GTP9"/>
<dbReference type="RefSeq" id="XP_021883415.1">
    <property type="nucleotide sequence ID" value="XM_022019680.1"/>
</dbReference>
<evidence type="ECO:0000256" key="1">
    <source>
        <dbReference type="SAM" id="Phobius"/>
    </source>
</evidence>
<evidence type="ECO:0000313" key="3">
    <source>
        <dbReference type="Proteomes" id="UP000193648"/>
    </source>
</evidence>
<keyword evidence="1" id="KW-1133">Transmembrane helix</keyword>
<keyword evidence="3" id="KW-1185">Reference proteome</keyword>